<feature type="region of interest" description="Disordered" evidence="2">
    <location>
        <begin position="57"/>
        <end position="92"/>
    </location>
</feature>
<feature type="transmembrane region" description="Helical" evidence="3">
    <location>
        <begin position="190"/>
        <end position="215"/>
    </location>
</feature>
<organism evidence="5 6">
    <name type="scientific">Mortierella hygrophila</name>
    <dbReference type="NCBI Taxonomy" id="979708"/>
    <lineage>
        <taxon>Eukaryota</taxon>
        <taxon>Fungi</taxon>
        <taxon>Fungi incertae sedis</taxon>
        <taxon>Mucoromycota</taxon>
        <taxon>Mortierellomycotina</taxon>
        <taxon>Mortierellomycetes</taxon>
        <taxon>Mortierellales</taxon>
        <taxon>Mortierellaceae</taxon>
        <taxon>Mortierella</taxon>
    </lineage>
</organism>
<dbReference type="InterPro" id="IPR013083">
    <property type="entry name" value="Znf_RING/FYVE/PHD"/>
</dbReference>
<evidence type="ECO:0000256" key="1">
    <source>
        <dbReference type="PROSITE-ProRule" id="PRU00175"/>
    </source>
</evidence>
<keyword evidence="1" id="KW-0862">Zinc</keyword>
<dbReference type="Proteomes" id="UP000723463">
    <property type="component" value="Unassembled WGS sequence"/>
</dbReference>
<dbReference type="InterPro" id="IPR001841">
    <property type="entry name" value="Znf_RING"/>
</dbReference>
<evidence type="ECO:0000313" key="6">
    <source>
        <dbReference type="Proteomes" id="UP000723463"/>
    </source>
</evidence>
<evidence type="ECO:0000256" key="3">
    <source>
        <dbReference type="SAM" id="Phobius"/>
    </source>
</evidence>
<gene>
    <name evidence="5" type="ORF">EC957_006069</name>
</gene>
<feature type="domain" description="RING-type" evidence="4">
    <location>
        <begin position="617"/>
        <end position="658"/>
    </location>
</feature>
<evidence type="ECO:0000313" key="5">
    <source>
        <dbReference type="EMBL" id="KAF9538887.1"/>
    </source>
</evidence>
<sequence length="661" mass="71659">MLHYWYRALNYILRIPFRELLGNVSRPYDPTAPLPLADVPLNATIIDTHTHTIYTNPYTGERSSNGSNARSNINNNIDLPSNRNISNSNNTTRSRHYLPQIRKAWSDRTSSMSWAISTAFFSSVLFTVLAVAALVLNWEAPSVYLKIFLVAFVVRKWIATLLMADRALYRLPLNLTEPDPDIDEERHNGVAIYMSHLFTWHGYAMLIFGQFYVLFYASSNYLSAYPIITGVALCYWGLVQRQAISRMNGGYQSEGTTNTTDLNQVERSLEDAENGRGGGFGAVENLKLSPAMMAIPIVIYKKPGGRPVMTSASAVAAMTAVSLTNTTSGQQQQHQQDQVVVTGTRPDGDQPVVLAMPQPRRCGYSTGRDAQNDVLNRMSANLSIICSTPPAPSYASPRHGRSRSSTTTGSVLSSNMPFIPCTSSGQVQEMTEVDMVRRQTVSPIVPASTPLQTIPSSTTAANSGFGSGTGTVAQAVVTDAAAGAGEYLTCVSEVVFPERLQRNCSTGQASNTTSYHSLAASHSETSSAYDLTPTTSTPLPVALTQPAIASLPAPLSIGTPSATSSKTPSPSMSPLGSVAASVAASIAEESDDLPQPLQAQEVQAQEEEGFNNGDQECAICLSDFEDGDELRHLYCNHLFHRNCVDRWLVRNAFCPKCKRGI</sequence>
<dbReference type="GO" id="GO:0016567">
    <property type="term" value="P:protein ubiquitination"/>
    <property type="evidence" value="ECO:0007669"/>
    <property type="project" value="TreeGrafter"/>
</dbReference>
<dbReference type="SUPFAM" id="SSF57850">
    <property type="entry name" value="RING/U-box"/>
    <property type="match status" value="1"/>
</dbReference>
<name>A0A9P6EZJ2_9FUNG</name>
<dbReference type="PROSITE" id="PS50089">
    <property type="entry name" value="ZF_RING_2"/>
    <property type="match status" value="1"/>
</dbReference>
<keyword evidence="1" id="KW-0479">Metal-binding</keyword>
<feature type="region of interest" description="Disordered" evidence="2">
    <location>
        <begin position="390"/>
        <end position="415"/>
    </location>
</feature>
<feature type="compositionally biased region" description="Low complexity" evidence="2">
    <location>
        <begin position="62"/>
        <end position="92"/>
    </location>
</feature>
<feature type="transmembrane region" description="Helical" evidence="3">
    <location>
        <begin position="221"/>
        <end position="239"/>
    </location>
</feature>
<feature type="compositionally biased region" description="Low complexity" evidence="2">
    <location>
        <begin position="403"/>
        <end position="414"/>
    </location>
</feature>
<keyword evidence="1" id="KW-0863">Zinc-finger</keyword>
<protein>
    <recommendedName>
        <fullName evidence="4">RING-type domain-containing protein</fullName>
    </recommendedName>
</protein>
<dbReference type="AlphaFoldDB" id="A0A9P6EZJ2"/>
<evidence type="ECO:0000256" key="2">
    <source>
        <dbReference type="SAM" id="MobiDB-lite"/>
    </source>
</evidence>
<dbReference type="PANTHER" id="PTHR45676:SF159">
    <property type="entry name" value="RING-H2 FINGER PROTEIN ATL51"/>
    <property type="match status" value="1"/>
</dbReference>
<proteinExistence type="predicted"/>
<accession>A0A9P6EZJ2</accession>
<keyword evidence="6" id="KW-1185">Reference proteome</keyword>
<dbReference type="PANTHER" id="PTHR45676">
    <property type="entry name" value="RING-H2 FINGER PROTEIN ATL51-RELATED"/>
    <property type="match status" value="1"/>
</dbReference>
<dbReference type="EMBL" id="JAAAXW010000278">
    <property type="protein sequence ID" value="KAF9538887.1"/>
    <property type="molecule type" value="Genomic_DNA"/>
</dbReference>
<feature type="transmembrane region" description="Helical" evidence="3">
    <location>
        <begin position="112"/>
        <end position="135"/>
    </location>
</feature>
<comment type="caution">
    <text evidence="5">The sequence shown here is derived from an EMBL/GenBank/DDBJ whole genome shotgun (WGS) entry which is preliminary data.</text>
</comment>
<evidence type="ECO:0000259" key="4">
    <source>
        <dbReference type="PROSITE" id="PS50089"/>
    </source>
</evidence>
<keyword evidence="3" id="KW-0472">Membrane</keyword>
<keyword evidence="3" id="KW-1133">Transmembrane helix</keyword>
<reference evidence="5" key="1">
    <citation type="journal article" date="2020" name="Fungal Divers.">
        <title>Resolving the Mortierellaceae phylogeny through synthesis of multi-gene phylogenetics and phylogenomics.</title>
        <authorList>
            <person name="Vandepol N."/>
            <person name="Liber J."/>
            <person name="Desiro A."/>
            <person name="Na H."/>
            <person name="Kennedy M."/>
            <person name="Barry K."/>
            <person name="Grigoriev I.V."/>
            <person name="Miller A.N."/>
            <person name="O'Donnell K."/>
            <person name="Stajich J.E."/>
            <person name="Bonito G."/>
        </authorList>
    </citation>
    <scope>NUCLEOTIDE SEQUENCE</scope>
    <source>
        <strain evidence="5">NRRL 2591</strain>
    </source>
</reference>
<dbReference type="Pfam" id="PF13639">
    <property type="entry name" value="zf-RING_2"/>
    <property type="match status" value="1"/>
</dbReference>
<dbReference type="Gene3D" id="3.30.40.10">
    <property type="entry name" value="Zinc/RING finger domain, C3HC4 (zinc finger)"/>
    <property type="match status" value="1"/>
</dbReference>
<keyword evidence="3" id="KW-0812">Transmembrane</keyword>
<dbReference type="SMART" id="SM00184">
    <property type="entry name" value="RING"/>
    <property type="match status" value="1"/>
</dbReference>
<dbReference type="GO" id="GO:0008270">
    <property type="term" value="F:zinc ion binding"/>
    <property type="evidence" value="ECO:0007669"/>
    <property type="project" value="UniProtKB-KW"/>
</dbReference>